<sequence>MKKGQWSQEEYQTLFDLVNADIQMKAFQEKKSKHGMLRDNISWEAISNKLSTRTNASCCVKWYDQLTSPMVAEGKWADTDDYHLLIALFKLDASCEEDVDWDSLLEHRPGDVCRKRWSQMVRHIGEHRNKLFAEQLRAKGQNMHDSLFAKAVHHQIAFLEKLFQDTQDMLGDPDMTFQTP</sequence>
<keyword evidence="3" id="KW-1185">Reference proteome</keyword>
<dbReference type="CDD" id="cd00167">
    <property type="entry name" value="SANT"/>
    <property type="match status" value="1"/>
</dbReference>
<dbReference type="Proteomes" id="UP001279734">
    <property type="component" value="Unassembled WGS sequence"/>
</dbReference>
<accession>A0AAD3TIB8</accession>
<name>A0AAD3TIB8_NEPGR</name>
<proteinExistence type="predicted"/>
<evidence type="ECO:0000313" key="2">
    <source>
        <dbReference type="EMBL" id="GMH30055.1"/>
    </source>
</evidence>
<feature type="domain" description="Myb-like" evidence="1">
    <location>
        <begin position="68"/>
        <end position="121"/>
    </location>
</feature>
<comment type="caution">
    <text evidence="2">The sequence shown here is derived from an EMBL/GenBank/DDBJ whole genome shotgun (WGS) entry which is preliminary data.</text>
</comment>
<dbReference type="Gene3D" id="1.10.10.60">
    <property type="entry name" value="Homeodomain-like"/>
    <property type="match status" value="1"/>
</dbReference>
<dbReference type="PANTHER" id="PTHR47430">
    <property type="entry name" value="GB|AAC33480.1"/>
    <property type="match status" value="1"/>
</dbReference>
<protein>
    <recommendedName>
        <fullName evidence="1">Myb-like domain-containing protein</fullName>
    </recommendedName>
</protein>
<organism evidence="2 3">
    <name type="scientific">Nepenthes gracilis</name>
    <name type="common">Slender pitcher plant</name>
    <dbReference type="NCBI Taxonomy" id="150966"/>
    <lineage>
        <taxon>Eukaryota</taxon>
        <taxon>Viridiplantae</taxon>
        <taxon>Streptophyta</taxon>
        <taxon>Embryophyta</taxon>
        <taxon>Tracheophyta</taxon>
        <taxon>Spermatophyta</taxon>
        <taxon>Magnoliopsida</taxon>
        <taxon>eudicotyledons</taxon>
        <taxon>Gunneridae</taxon>
        <taxon>Pentapetalae</taxon>
        <taxon>Caryophyllales</taxon>
        <taxon>Nepenthaceae</taxon>
        <taxon>Nepenthes</taxon>
    </lineage>
</organism>
<dbReference type="InterPro" id="IPR009057">
    <property type="entry name" value="Homeodomain-like_sf"/>
</dbReference>
<evidence type="ECO:0000259" key="1">
    <source>
        <dbReference type="PROSITE" id="PS50090"/>
    </source>
</evidence>
<dbReference type="InterPro" id="IPR001005">
    <property type="entry name" value="SANT/Myb"/>
</dbReference>
<gene>
    <name evidence="2" type="ORF">Nepgr_031898</name>
</gene>
<feature type="domain" description="Myb-like" evidence="1">
    <location>
        <begin position="1"/>
        <end position="66"/>
    </location>
</feature>
<dbReference type="AlphaFoldDB" id="A0AAD3TIB8"/>
<dbReference type="EMBL" id="BSYO01000037">
    <property type="protein sequence ID" value="GMH30055.1"/>
    <property type="molecule type" value="Genomic_DNA"/>
</dbReference>
<dbReference type="PANTHER" id="PTHR47430:SF4">
    <property type="entry name" value="GB|AAC33480.1"/>
    <property type="match status" value="1"/>
</dbReference>
<reference evidence="2" key="1">
    <citation type="submission" date="2023-05" db="EMBL/GenBank/DDBJ databases">
        <title>Nepenthes gracilis genome sequencing.</title>
        <authorList>
            <person name="Fukushima K."/>
        </authorList>
    </citation>
    <scope>NUCLEOTIDE SEQUENCE</scope>
    <source>
        <strain evidence="2">SING2019-196</strain>
    </source>
</reference>
<evidence type="ECO:0000313" key="3">
    <source>
        <dbReference type="Proteomes" id="UP001279734"/>
    </source>
</evidence>
<dbReference type="PROSITE" id="PS50090">
    <property type="entry name" value="MYB_LIKE"/>
    <property type="match status" value="2"/>
</dbReference>
<dbReference type="SUPFAM" id="SSF46689">
    <property type="entry name" value="Homeodomain-like"/>
    <property type="match status" value="1"/>
</dbReference>